<evidence type="ECO:0000313" key="2">
    <source>
        <dbReference type="Proteomes" id="UP001583193"/>
    </source>
</evidence>
<reference evidence="1 2" key="1">
    <citation type="journal article" date="2024" name="IMA Fungus">
        <title>IMA Genome - F19 : A genome assembly and annotation guide to empower mycologists, including annotated draft genome sequences of Ceratocystis pirilliformis, Diaporthe australafricana, Fusarium ophioides, Paecilomyces lecythidis, and Sporothrix stenoceras.</title>
        <authorList>
            <person name="Aylward J."/>
            <person name="Wilson A.M."/>
            <person name="Visagie C.M."/>
            <person name="Spraker J."/>
            <person name="Barnes I."/>
            <person name="Buitendag C."/>
            <person name="Ceriani C."/>
            <person name="Del Mar Angel L."/>
            <person name="du Plessis D."/>
            <person name="Fuchs T."/>
            <person name="Gasser K."/>
            <person name="Kramer D."/>
            <person name="Li W."/>
            <person name="Munsamy K."/>
            <person name="Piso A."/>
            <person name="Price J.L."/>
            <person name="Sonnekus B."/>
            <person name="Thomas C."/>
            <person name="van der Nest A."/>
            <person name="van Dijk A."/>
            <person name="van Heerden A."/>
            <person name="van Vuuren N."/>
            <person name="Yilmaz N."/>
            <person name="Duong T.A."/>
            <person name="van der Merwe N.A."/>
            <person name="Wingfield M.J."/>
            <person name="Wingfield B.D."/>
        </authorList>
    </citation>
    <scope>NUCLEOTIDE SEQUENCE [LARGE SCALE GENOMIC DNA]</scope>
    <source>
        <strain evidence="1 2">CMW 18167</strain>
    </source>
</reference>
<protein>
    <submittedName>
        <fullName evidence="1">MSH2 protein</fullName>
    </submittedName>
</protein>
<organism evidence="1 2">
    <name type="scientific">Paecilomyces lecythidis</name>
    <dbReference type="NCBI Taxonomy" id="3004212"/>
    <lineage>
        <taxon>Eukaryota</taxon>
        <taxon>Fungi</taxon>
        <taxon>Dikarya</taxon>
        <taxon>Ascomycota</taxon>
        <taxon>Pezizomycotina</taxon>
        <taxon>Eurotiomycetes</taxon>
        <taxon>Eurotiomycetidae</taxon>
        <taxon>Eurotiales</taxon>
        <taxon>Thermoascaceae</taxon>
        <taxon>Paecilomyces</taxon>
    </lineage>
</organism>
<dbReference type="EMBL" id="JAVDPF010000001">
    <property type="protein sequence ID" value="KAL1886222.1"/>
    <property type="molecule type" value="Genomic_DNA"/>
</dbReference>
<proteinExistence type="predicted"/>
<dbReference type="Proteomes" id="UP001583193">
    <property type="component" value="Unassembled WGS sequence"/>
</dbReference>
<name>A0ABR3YEJ0_9EURO</name>
<sequence length="109" mass="12692">MDTSTAQHTTDEMAHGRFTEENDIFIIALYMGTSFKWKKIQDEFRARFKSKANHKDIESRWYKRLKGSELVLAVDDFRHTRILKDDQHRDAILAVVAVLAAYSAAERAF</sequence>
<gene>
    <name evidence="1" type="primary">msh2_1</name>
    <name evidence="1" type="ORF">Plec18167_000151</name>
</gene>
<evidence type="ECO:0000313" key="1">
    <source>
        <dbReference type="EMBL" id="KAL1886222.1"/>
    </source>
</evidence>
<keyword evidence="2" id="KW-1185">Reference proteome</keyword>
<comment type="caution">
    <text evidence="1">The sequence shown here is derived from an EMBL/GenBank/DDBJ whole genome shotgun (WGS) entry which is preliminary data.</text>
</comment>
<accession>A0ABR3YEJ0</accession>